<organism evidence="1 2">
    <name type="scientific">Eretmocerus hayati</name>
    <dbReference type="NCBI Taxonomy" id="131215"/>
    <lineage>
        <taxon>Eukaryota</taxon>
        <taxon>Metazoa</taxon>
        <taxon>Ecdysozoa</taxon>
        <taxon>Arthropoda</taxon>
        <taxon>Hexapoda</taxon>
        <taxon>Insecta</taxon>
        <taxon>Pterygota</taxon>
        <taxon>Neoptera</taxon>
        <taxon>Endopterygota</taxon>
        <taxon>Hymenoptera</taxon>
        <taxon>Apocrita</taxon>
        <taxon>Proctotrupomorpha</taxon>
        <taxon>Chalcidoidea</taxon>
        <taxon>Aphelinidae</taxon>
        <taxon>Aphelininae</taxon>
        <taxon>Eretmocerus</taxon>
    </lineage>
</organism>
<dbReference type="EMBL" id="CM056741">
    <property type="protein sequence ID" value="KAJ8686413.1"/>
    <property type="molecule type" value="Genomic_DNA"/>
</dbReference>
<reference evidence="1" key="1">
    <citation type="submission" date="2023-04" db="EMBL/GenBank/DDBJ databases">
        <title>A chromosome-level genome assembly of the parasitoid wasp Eretmocerus hayati.</title>
        <authorList>
            <person name="Zhong Y."/>
            <person name="Liu S."/>
            <person name="Liu Y."/>
        </authorList>
    </citation>
    <scope>NUCLEOTIDE SEQUENCE</scope>
    <source>
        <strain evidence="1">ZJU_SS_LIU_2023</strain>
    </source>
</reference>
<protein>
    <submittedName>
        <fullName evidence="1">Uncharacterized protein</fullName>
    </submittedName>
</protein>
<evidence type="ECO:0000313" key="2">
    <source>
        <dbReference type="Proteomes" id="UP001239111"/>
    </source>
</evidence>
<accession>A0ACC2PTW6</accession>
<proteinExistence type="predicted"/>
<evidence type="ECO:0000313" key="1">
    <source>
        <dbReference type="EMBL" id="KAJ8686413.1"/>
    </source>
</evidence>
<comment type="caution">
    <text evidence="1">The sequence shown here is derived from an EMBL/GenBank/DDBJ whole genome shotgun (WGS) entry which is preliminary data.</text>
</comment>
<dbReference type="Proteomes" id="UP001239111">
    <property type="component" value="Chromosome 1"/>
</dbReference>
<gene>
    <name evidence="1" type="ORF">QAD02_022207</name>
</gene>
<keyword evidence="2" id="KW-1185">Reference proteome</keyword>
<sequence>MLEAFISFVALGAILCHIAVAESTLQDNSQPRHRRSVGGSITPNKAYPFVVSISVPRVVHLCGGTIITPSVILTAGHCIYRYSNLQFSVLVRSNDLKTGGSIYKVSQKLLHEKYRKVRTSYNDIGLLKLEEPIKNIDESNEIVTLARKDEVVPVHSNATVIGWGALYNDMDQWKLDRDPNETVEQRATSMKELLGGYTRKLRSVNIRVVPIENCKADLSIWYKNIKLSTEICTQASKKGTCRGDSGTPLVLNERQIGIVSGSKNCGGKPTIYTNVAAYRWWIDQKVELLTHSKERTRS</sequence>
<name>A0ACC2PTW6_9HYME</name>